<dbReference type="GO" id="GO:0022857">
    <property type="term" value="F:transmembrane transporter activity"/>
    <property type="evidence" value="ECO:0007669"/>
    <property type="project" value="InterPro"/>
</dbReference>
<evidence type="ECO:0000313" key="8">
    <source>
        <dbReference type="Proteomes" id="UP000008021"/>
    </source>
</evidence>
<evidence type="ECO:0000256" key="5">
    <source>
        <dbReference type="ARBA" id="ARBA00023136"/>
    </source>
</evidence>
<feature type="transmembrane region" description="Helical" evidence="6">
    <location>
        <begin position="357"/>
        <end position="376"/>
    </location>
</feature>
<evidence type="ECO:0000256" key="2">
    <source>
        <dbReference type="ARBA" id="ARBA00005982"/>
    </source>
</evidence>
<organism evidence="7">
    <name type="scientific">Oryza meridionalis</name>
    <dbReference type="NCBI Taxonomy" id="40149"/>
    <lineage>
        <taxon>Eukaryota</taxon>
        <taxon>Viridiplantae</taxon>
        <taxon>Streptophyta</taxon>
        <taxon>Embryophyta</taxon>
        <taxon>Tracheophyta</taxon>
        <taxon>Spermatophyta</taxon>
        <taxon>Magnoliopsida</taxon>
        <taxon>Liliopsida</taxon>
        <taxon>Poales</taxon>
        <taxon>Poaceae</taxon>
        <taxon>BOP clade</taxon>
        <taxon>Oryzoideae</taxon>
        <taxon>Oryzeae</taxon>
        <taxon>Oryzinae</taxon>
        <taxon>Oryza</taxon>
    </lineage>
</organism>
<dbReference type="Proteomes" id="UP000008021">
    <property type="component" value="Chromosome 10"/>
</dbReference>
<feature type="transmembrane region" description="Helical" evidence="6">
    <location>
        <begin position="617"/>
        <end position="638"/>
    </location>
</feature>
<feature type="transmembrane region" description="Helical" evidence="6">
    <location>
        <begin position="775"/>
        <end position="800"/>
    </location>
</feature>
<dbReference type="EnsemblPlants" id="OMERI10G15000.3">
    <property type="protein sequence ID" value="OMERI10G15000.3"/>
    <property type="gene ID" value="OMERI10G15000"/>
</dbReference>
<feature type="transmembrane region" description="Helical" evidence="6">
    <location>
        <begin position="383"/>
        <end position="404"/>
    </location>
</feature>
<dbReference type="PANTHER" id="PTHR11654">
    <property type="entry name" value="OLIGOPEPTIDE TRANSPORTER-RELATED"/>
    <property type="match status" value="1"/>
</dbReference>
<evidence type="ECO:0000256" key="6">
    <source>
        <dbReference type="SAM" id="Phobius"/>
    </source>
</evidence>
<proteinExistence type="inferred from homology"/>
<feature type="transmembrane region" description="Helical" evidence="6">
    <location>
        <begin position="173"/>
        <end position="192"/>
    </location>
</feature>
<evidence type="ECO:0000256" key="3">
    <source>
        <dbReference type="ARBA" id="ARBA00022692"/>
    </source>
</evidence>
<dbReference type="InterPro" id="IPR000109">
    <property type="entry name" value="POT_fam"/>
</dbReference>
<sequence length="857" mass="93417">MPNCRCSTTRWLDKAAVVFEEVEEINKDEGGGRGWLQCSVTQVEEVKILLRMLPIWVTSVLYAASLGQTATTFVQQGNAMNTMIGSFSVPAASLNSAEVIFMMIWVVFQDTVVVPIARRYTGNPAGLTQLQRMGVGRLLAVPALAVAAVLETWRLRSVRDGGNLSIAWQLPQFVILACSDVFCGIAQLEFFYSEAPVSMRSLCSAFSFLALSLGYYVNSLVVSIVAVVTTTNGKGWLPADLNHGHLDYYFWLWTGISAINFVVYAAFANNYTVVVGDRSGAGGMSMNNMMGSPPSRSRGRDEKKKKRWKWKLGPATILGFELLESIAFSGVALNLVVYLATVLHGTLAFNAAHVDTWNGTTFIVPVVGAFLADSYWGKYRTILASLLFYLAGLVLLTVSAAVPSLRPAPCTGGVPCSPATGTQFSVFFLALYLTSIGTGGVKSALLPFGAEQYERDDHDTDQEGAPAPEKTKQSFFSWFFGAINLGIFVAGTLVSWVEQNVSWALGFGIATLCLLIASAAFLAATPCYRVRLPTGDSPIKAILRVLVAAFRNRTRTLPPDADGDGLYEVDDDKNKNGDDEKLAHTEGLRWLDKAAVRVDGGGVWEVCTVSEVERVKVLARIVPIWVTCVLYAASLGQMTTTFIQQGMAMDTRVFGGRFRVPVASLVSVEVVFMLLWVLLHDVVVMPVARRWWRSGGLTQLQRMGVGRVLVVVAMATAALVERRRLRGEKPPRSMSILWQVPQFVVLAGSDVFSGIAQLEFFYGEAPGSMRSICSAFSFLALSLGFYVNSLVVTIVAAVTKRSDGSGGWLAPDLDTAHLDYYFWLWALISLANLALYLLLAARYKSKKPSPPHSSSHP</sequence>
<dbReference type="AlphaFoldDB" id="A0A0E0F107"/>
<feature type="transmembrane region" description="Helical" evidence="6">
    <location>
        <begin position="204"/>
        <end position="228"/>
    </location>
</feature>
<comment type="subcellular location">
    <subcellularLocation>
        <location evidence="1">Membrane</location>
        <topology evidence="1">Multi-pass membrane protein</topology>
    </subcellularLocation>
</comment>
<evidence type="ECO:0000313" key="7">
    <source>
        <dbReference type="EnsemblPlants" id="OMERI10G15000.3"/>
    </source>
</evidence>
<dbReference type="FunFam" id="1.20.1250.20:FF:000204">
    <property type="entry name" value="Peptide transporter PTR2"/>
    <property type="match status" value="1"/>
</dbReference>
<feature type="transmembrane region" description="Helical" evidence="6">
    <location>
        <begin position="424"/>
        <end position="445"/>
    </location>
</feature>
<feature type="transmembrane region" description="Helical" evidence="6">
    <location>
        <begin position="53"/>
        <end position="74"/>
    </location>
</feature>
<keyword evidence="4 6" id="KW-1133">Transmembrane helix</keyword>
<keyword evidence="3 6" id="KW-0812">Transmembrane</keyword>
<feature type="transmembrane region" description="Helical" evidence="6">
    <location>
        <begin position="503"/>
        <end position="524"/>
    </location>
</feature>
<feature type="transmembrane region" description="Helical" evidence="6">
    <location>
        <begin position="94"/>
        <end position="114"/>
    </location>
</feature>
<dbReference type="Gene3D" id="1.20.1250.20">
    <property type="entry name" value="MFS general substrate transporter like domains"/>
    <property type="match status" value="2"/>
</dbReference>
<feature type="transmembrane region" description="Helical" evidence="6">
    <location>
        <begin position="658"/>
        <end position="679"/>
    </location>
</feature>
<feature type="transmembrane region" description="Helical" evidence="6">
    <location>
        <begin position="820"/>
        <end position="839"/>
    </location>
</feature>
<reference evidence="7" key="1">
    <citation type="submission" date="2015-04" db="UniProtKB">
        <authorList>
            <consortium name="EnsemblPlants"/>
        </authorList>
    </citation>
    <scope>IDENTIFICATION</scope>
</reference>
<feature type="transmembrane region" description="Helical" evidence="6">
    <location>
        <begin position="248"/>
        <end position="268"/>
    </location>
</feature>
<dbReference type="SUPFAM" id="SSF103473">
    <property type="entry name" value="MFS general substrate transporter"/>
    <property type="match status" value="1"/>
</dbReference>
<feature type="transmembrane region" description="Helical" evidence="6">
    <location>
        <begin position="312"/>
        <end position="337"/>
    </location>
</feature>
<accession>A0A0E0F107</accession>
<dbReference type="GO" id="GO:0016020">
    <property type="term" value="C:membrane"/>
    <property type="evidence" value="ECO:0007669"/>
    <property type="project" value="UniProtKB-SubCell"/>
</dbReference>
<dbReference type="Pfam" id="PF00854">
    <property type="entry name" value="PTR2"/>
    <property type="match status" value="2"/>
</dbReference>
<comment type="similarity">
    <text evidence="2">Belongs to the major facilitator superfamily. Proton-dependent oligopeptide transporter (POT/PTR) (TC 2.A.17) family.</text>
</comment>
<dbReference type="InterPro" id="IPR036259">
    <property type="entry name" value="MFS_trans_sf"/>
</dbReference>
<feature type="transmembrane region" description="Helical" evidence="6">
    <location>
        <begin position="135"/>
        <end position="153"/>
    </location>
</feature>
<protein>
    <submittedName>
        <fullName evidence="7">Uncharacterized protein</fullName>
    </submittedName>
</protein>
<feature type="transmembrane region" description="Helical" evidence="6">
    <location>
        <begin position="475"/>
        <end position="497"/>
    </location>
</feature>
<evidence type="ECO:0000256" key="4">
    <source>
        <dbReference type="ARBA" id="ARBA00022989"/>
    </source>
</evidence>
<evidence type="ECO:0000256" key="1">
    <source>
        <dbReference type="ARBA" id="ARBA00004141"/>
    </source>
</evidence>
<reference evidence="7" key="2">
    <citation type="submission" date="2018-05" db="EMBL/GenBank/DDBJ databases">
        <title>OmerRS3 (Oryza meridionalis Reference Sequence Version 3).</title>
        <authorList>
            <person name="Zhang J."/>
            <person name="Kudrna D."/>
            <person name="Lee S."/>
            <person name="Talag J."/>
            <person name="Welchert J."/>
            <person name="Wing R.A."/>
        </authorList>
    </citation>
    <scope>NUCLEOTIDE SEQUENCE [LARGE SCALE GENOMIC DNA]</scope>
    <source>
        <strain evidence="7">cv. OR44</strain>
    </source>
</reference>
<name>A0A0E0F107_9ORYZ</name>
<keyword evidence="8" id="KW-1185">Reference proteome</keyword>
<keyword evidence="5 6" id="KW-0472">Membrane</keyword>
<dbReference type="Gramene" id="OMERI10G15000.3">
    <property type="protein sequence ID" value="OMERI10G15000.3"/>
    <property type="gene ID" value="OMERI10G15000"/>
</dbReference>